<keyword evidence="3" id="KW-0269">Exonuclease</keyword>
<keyword evidence="1" id="KW-0540">Nuclease</keyword>
<dbReference type="Gene3D" id="3.30.420.10">
    <property type="entry name" value="Ribonuclease H-like superfamily/Ribonuclease H"/>
    <property type="match status" value="1"/>
</dbReference>
<dbReference type="GO" id="GO:0003676">
    <property type="term" value="F:nucleic acid binding"/>
    <property type="evidence" value="ECO:0007669"/>
    <property type="project" value="InterPro"/>
</dbReference>
<organism evidence="5">
    <name type="scientific">viral metagenome</name>
    <dbReference type="NCBI Taxonomy" id="1070528"/>
    <lineage>
        <taxon>unclassified sequences</taxon>
        <taxon>metagenomes</taxon>
        <taxon>organismal metagenomes</taxon>
    </lineage>
</organism>
<sequence length="198" mass="23533">MLWLIFDTETSGLPPKKSLNEETLKEWPYIVQFSFILFDTETLKLTEYDYIIKAPYISEESTKIHGITLSMNKEQGFSFPCIYDIFKLCLDQCNVLIGHNIQFDIQMIQAECMRYHIPFTLNKPTVCTMKSSTQMCNLPRMKWPTLNELHRTLFNTSVIDLHNSIIDVIVCLRCYYWIIYKQDLFELVKKYKIRVHAY</sequence>
<dbReference type="InterPro" id="IPR013520">
    <property type="entry name" value="Ribonucl_H"/>
</dbReference>
<accession>A0A6C0B9I5</accession>
<evidence type="ECO:0000313" key="5">
    <source>
        <dbReference type="EMBL" id="QHS88381.1"/>
    </source>
</evidence>
<name>A0A6C0B9I5_9ZZZZ</name>
<reference evidence="5" key="1">
    <citation type="journal article" date="2020" name="Nature">
        <title>Giant virus diversity and host interactions through global metagenomics.</title>
        <authorList>
            <person name="Schulz F."/>
            <person name="Roux S."/>
            <person name="Paez-Espino D."/>
            <person name="Jungbluth S."/>
            <person name="Walsh D.A."/>
            <person name="Denef V.J."/>
            <person name="McMahon K.D."/>
            <person name="Konstantinidis K.T."/>
            <person name="Eloe-Fadrosh E.A."/>
            <person name="Kyrpides N.C."/>
            <person name="Woyke T."/>
        </authorList>
    </citation>
    <scope>NUCLEOTIDE SEQUENCE</scope>
    <source>
        <strain evidence="5">GVMAG-M-3300010158-55</strain>
    </source>
</reference>
<dbReference type="InterPro" id="IPR036397">
    <property type="entry name" value="RNaseH_sf"/>
</dbReference>
<dbReference type="EMBL" id="MN739095">
    <property type="protein sequence ID" value="QHS88381.1"/>
    <property type="molecule type" value="Genomic_DNA"/>
</dbReference>
<protein>
    <recommendedName>
        <fullName evidence="4">Exonuclease domain-containing protein</fullName>
    </recommendedName>
</protein>
<dbReference type="AlphaFoldDB" id="A0A6C0B9I5"/>
<evidence type="ECO:0000259" key="4">
    <source>
        <dbReference type="SMART" id="SM00479"/>
    </source>
</evidence>
<evidence type="ECO:0000256" key="2">
    <source>
        <dbReference type="ARBA" id="ARBA00022801"/>
    </source>
</evidence>
<dbReference type="GO" id="GO:0008408">
    <property type="term" value="F:3'-5' exonuclease activity"/>
    <property type="evidence" value="ECO:0007669"/>
    <property type="project" value="TreeGrafter"/>
</dbReference>
<dbReference type="InterPro" id="IPR012337">
    <property type="entry name" value="RNaseH-like_sf"/>
</dbReference>
<keyword evidence="2" id="KW-0378">Hydrolase</keyword>
<dbReference type="PANTHER" id="PTHR30231:SF4">
    <property type="entry name" value="PROTEIN NEN2"/>
    <property type="match status" value="1"/>
</dbReference>
<evidence type="ECO:0000256" key="3">
    <source>
        <dbReference type="ARBA" id="ARBA00022839"/>
    </source>
</evidence>
<dbReference type="SMART" id="SM00479">
    <property type="entry name" value="EXOIII"/>
    <property type="match status" value="1"/>
</dbReference>
<dbReference type="PANTHER" id="PTHR30231">
    <property type="entry name" value="DNA POLYMERASE III SUBUNIT EPSILON"/>
    <property type="match status" value="1"/>
</dbReference>
<proteinExistence type="predicted"/>
<feature type="domain" description="Exonuclease" evidence="4">
    <location>
        <begin position="2"/>
        <end position="184"/>
    </location>
</feature>
<dbReference type="SUPFAM" id="SSF53098">
    <property type="entry name" value="Ribonuclease H-like"/>
    <property type="match status" value="1"/>
</dbReference>
<dbReference type="Pfam" id="PF00929">
    <property type="entry name" value="RNase_T"/>
    <property type="match status" value="1"/>
</dbReference>
<dbReference type="CDD" id="cd06127">
    <property type="entry name" value="DEDDh"/>
    <property type="match status" value="1"/>
</dbReference>
<evidence type="ECO:0000256" key="1">
    <source>
        <dbReference type="ARBA" id="ARBA00022722"/>
    </source>
</evidence>